<gene>
    <name evidence="3" type="ORF">BD626DRAFT_59521</name>
</gene>
<feature type="region of interest" description="Disordered" evidence="2">
    <location>
        <begin position="275"/>
        <end position="401"/>
    </location>
</feature>
<evidence type="ECO:0000313" key="3">
    <source>
        <dbReference type="EMBL" id="TRM62301.1"/>
    </source>
</evidence>
<evidence type="ECO:0000313" key="4">
    <source>
        <dbReference type="Proteomes" id="UP000320762"/>
    </source>
</evidence>
<feature type="compositionally biased region" description="Polar residues" evidence="2">
    <location>
        <begin position="380"/>
        <end position="396"/>
    </location>
</feature>
<feature type="compositionally biased region" description="Basic and acidic residues" evidence="2">
    <location>
        <begin position="243"/>
        <end position="255"/>
    </location>
</feature>
<feature type="coiled-coil region" evidence="1">
    <location>
        <begin position="584"/>
        <end position="688"/>
    </location>
</feature>
<feature type="compositionally biased region" description="Polar residues" evidence="2">
    <location>
        <begin position="344"/>
        <end position="353"/>
    </location>
</feature>
<feature type="coiled-coil region" evidence="1">
    <location>
        <begin position="457"/>
        <end position="505"/>
    </location>
</feature>
<feature type="coiled-coil region" evidence="1">
    <location>
        <begin position="404"/>
        <end position="431"/>
    </location>
</feature>
<accession>A0A550CBW8</accession>
<sequence>MVASKTTKATKAKAPSKAKYTYRERVLDACSTLQHEHRKGSRGIHMASLRAQVHKAAEARGDKMGPHSNTYIAKAVKDLTAEGMLEHCPEPATVQVTPQATKTFTAARKSLNLATGPPTSPAAQEMFIRLVSHSPRKRSRPSGVHFGGSGADDADVGDSISAPVKRPRRSTGRPRKSKAALPSASRAPRRSMGTQAAASQGPKALTRMTKAELLAKIEELTERQQALRSDSPLTQMSDDEDGHDATEARLREQSQHYRERIEALEQQLTLGSASAVGGLHNIADRGNTMDTDDQPTRPSTPVEDMPTISPPSTPAAEAQSQPQTQAKRLLGASRVDPRAPLGMSRTQSGSFISHLSKRPTPAPSEPGDDHHADIDMAQYEPSQDAGSQGLSPSQESAYEVSQAERDALIKMAGLEQQLATMNQELVDVRSASAAAELRLQRSTQALEDKVIAREQIINSLEADIENARCRVSDMESMIAAKDQELDQLQGKREQATAEYEAARVVAAQQEQILRDTADELQETLVSRDTTVSEQQCALADLNARMAAAMATRDELTLALATADAERVRLFGELEGTLTAKMEVQRQFREQLQALQDAVVATEKDMQELETDRDRLRSECDRLQAVADAYETEVARLNRDIEEERERVAATTAQVADRDAQLTVKARQADELQAQLKAFVEQISTLEGKVWVTQARVEELEYALGSSREETTSAAKERDAEASKAVDLRMRVDIADESNKQLRDAVAERDARLAAISTDLETSLQQHNAVLDELATVNKLAETEKARKAALEDTLQQTKVALSSAQSEVGSLRAAKHLDEQTIAHLKKEFAKYRAQQTKWLSELSNEVDTAQASTVSVKIVGAI</sequence>
<dbReference type="Proteomes" id="UP000320762">
    <property type="component" value="Unassembled WGS sequence"/>
</dbReference>
<evidence type="ECO:0000256" key="1">
    <source>
        <dbReference type="SAM" id="Coils"/>
    </source>
</evidence>
<dbReference type="Gene3D" id="1.10.287.1490">
    <property type="match status" value="1"/>
</dbReference>
<feature type="compositionally biased region" description="Polar residues" evidence="2">
    <location>
        <begin position="223"/>
        <end position="236"/>
    </location>
</feature>
<feature type="region of interest" description="Disordered" evidence="2">
    <location>
        <begin position="223"/>
        <end position="255"/>
    </location>
</feature>
<name>A0A550CBW8_9AGAR</name>
<dbReference type="EMBL" id="VDMD01000013">
    <property type="protein sequence ID" value="TRM62301.1"/>
    <property type="molecule type" value="Genomic_DNA"/>
</dbReference>
<proteinExistence type="predicted"/>
<organism evidence="3 4">
    <name type="scientific">Schizophyllum amplum</name>
    <dbReference type="NCBI Taxonomy" id="97359"/>
    <lineage>
        <taxon>Eukaryota</taxon>
        <taxon>Fungi</taxon>
        <taxon>Dikarya</taxon>
        <taxon>Basidiomycota</taxon>
        <taxon>Agaricomycotina</taxon>
        <taxon>Agaricomycetes</taxon>
        <taxon>Agaricomycetidae</taxon>
        <taxon>Agaricales</taxon>
        <taxon>Schizophyllaceae</taxon>
        <taxon>Schizophyllum</taxon>
    </lineage>
</organism>
<feature type="compositionally biased region" description="Basic residues" evidence="2">
    <location>
        <begin position="165"/>
        <end position="178"/>
    </location>
</feature>
<comment type="caution">
    <text evidence="3">The sequence shown here is derived from an EMBL/GenBank/DDBJ whole genome shotgun (WGS) entry which is preliminary data.</text>
</comment>
<evidence type="ECO:0000256" key="2">
    <source>
        <dbReference type="SAM" id="MobiDB-lite"/>
    </source>
</evidence>
<reference evidence="3 4" key="1">
    <citation type="journal article" date="2019" name="New Phytol.">
        <title>Comparative genomics reveals unique wood-decay strategies and fruiting body development in the Schizophyllaceae.</title>
        <authorList>
            <person name="Almasi E."/>
            <person name="Sahu N."/>
            <person name="Krizsan K."/>
            <person name="Balint B."/>
            <person name="Kovacs G.M."/>
            <person name="Kiss B."/>
            <person name="Cseklye J."/>
            <person name="Drula E."/>
            <person name="Henrissat B."/>
            <person name="Nagy I."/>
            <person name="Chovatia M."/>
            <person name="Adam C."/>
            <person name="LaButti K."/>
            <person name="Lipzen A."/>
            <person name="Riley R."/>
            <person name="Grigoriev I.V."/>
            <person name="Nagy L.G."/>
        </authorList>
    </citation>
    <scope>NUCLEOTIDE SEQUENCE [LARGE SCALE GENOMIC DNA]</scope>
    <source>
        <strain evidence="3 4">NL-1724</strain>
    </source>
</reference>
<feature type="coiled-coil region" evidence="1">
    <location>
        <begin position="780"/>
        <end position="807"/>
    </location>
</feature>
<dbReference type="AlphaFoldDB" id="A0A550CBW8"/>
<dbReference type="OrthoDB" id="3271002at2759"/>
<dbReference type="PANTHER" id="PTHR43941">
    <property type="entry name" value="STRUCTURAL MAINTENANCE OF CHROMOSOMES PROTEIN 2"/>
    <property type="match status" value="1"/>
</dbReference>
<protein>
    <submittedName>
        <fullName evidence="3">Uncharacterized protein</fullName>
    </submittedName>
</protein>
<keyword evidence="1" id="KW-0175">Coiled coil</keyword>
<keyword evidence="4" id="KW-1185">Reference proteome</keyword>
<feature type="region of interest" description="Disordered" evidence="2">
    <location>
        <begin position="134"/>
        <end position="206"/>
    </location>
</feature>
<dbReference type="STRING" id="97359.A0A550CBW8"/>